<organism evidence="2 3">
    <name type="scientific">Rapidithrix thailandica</name>
    <dbReference type="NCBI Taxonomy" id="413964"/>
    <lineage>
        <taxon>Bacteria</taxon>
        <taxon>Pseudomonadati</taxon>
        <taxon>Bacteroidota</taxon>
        <taxon>Cytophagia</taxon>
        <taxon>Cytophagales</taxon>
        <taxon>Flammeovirgaceae</taxon>
        <taxon>Rapidithrix</taxon>
    </lineage>
</organism>
<feature type="region of interest" description="Disordered" evidence="1">
    <location>
        <begin position="47"/>
        <end position="70"/>
    </location>
</feature>
<keyword evidence="3" id="KW-1185">Reference proteome</keyword>
<reference evidence="2 3" key="1">
    <citation type="submission" date="2024-04" db="EMBL/GenBank/DDBJ databases">
        <title>Novel genus in family Flammeovirgaceae.</title>
        <authorList>
            <person name="Nguyen T.H."/>
            <person name="Vuong T.Q."/>
            <person name="Le H."/>
            <person name="Kim S.-G."/>
        </authorList>
    </citation>
    <scope>NUCLEOTIDE SEQUENCE [LARGE SCALE GENOMIC DNA]</scope>
    <source>
        <strain evidence="2 3">JCM 23209</strain>
    </source>
</reference>
<name>A0AAW9SJE8_9BACT</name>
<feature type="compositionally biased region" description="Basic residues" evidence="1">
    <location>
        <begin position="59"/>
        <end position="70"/>
    </location>
</feature>
<dbReference type="RefSeq" id="WP_346824676.1">
    <property type="nucleotide sequence ID" value="NZ_JBDKWZ010000030.1"/>
</dbReference>
<comment type="caution">
    <text evidence="2">The sequence shown here is derived from an EMBL/GenBank/DDBJ whole genome shotgun (WGS) entry which is preliminary data.</text>
</comment>
<evidence type="ECO:0000313" key="3">
    <source>
        <dbReference type="Proteomes" id="UP001403385"/>
    </source>
</evidence>
<evidence type="ECO:0000256" key="1">
    <source>
        <dbReference type="SAM" id="MobiDB-lite"/>
    </source>
</evidence>
<accession>A0AAW9SJE8</accession>
<protein>
    <submittedName>
        <fullName evidence="2">Uncharacterized protein</fullName>
    </submittedName>
</protein>
<proteinExistence type="predicted"/>
<dbReference type="Proteomes" id="UP001403385">
    <property type="component" value="Unassembled WGS sequence"/>
</dbReference>
<dbReference type="AlphaFoldDB" id="A0AAW9SJE8"/>
<dbReference type="EMBL" id="JBDKWZ010000030">
    <property type="protein sequence ID" value="MEN7551900.1"/>
    <property type="molecule type" value="Genomic_DNA"/>
</dbReference>
<sequence length="70" mass="8136">MDWASPFDNLQITYSPRLEVISALDYYPYGSILQELHLEGVDKGRYDYQTSRPQETLPRKTKKPAGMRLS</sequence>
<gene>
    <name evidence="2" type="ORF">AAG747_28545</name>
</gene>
<evidence type="ECO:0000313" key="2">
    <source>
        <dbReference type="EMBL" id="MEN7551900.1"/>
    </source>
</evidence>